<evidence type="ECO:0000313" key="2">
    <source>
        <dbReference type="Proteomes" id="UP000308092"/>
    </source>
</evidence>
<sequence length="59" mass="6500">MFLSGIFSSPLRRLDVPELVPDSSQVLQEEIMAPQDLTNGLSQHAVFEGQYGLLFPPIA</sequence>
<organism evidence="1 2">
    <name type="scientific">Aspergillus tanneri</name>
    <dbReference type="NCBI Taxonomy" id="1220188"/>
    <lineage>
        <taxon>Eukaryota</taxon>
        <taxon>Fungi</taxon>
        <taxon>Dikarya</taxon>
        <taxon>Ascomycota</taxon>
        <taxon>Pezizomycotina</taxon>
        <taxon>Eurotiomycetes</taxon>
        <taxon>Eurotiomycetidae</taxon>
        <taxon>Eurotiales</taxon>
        <taxon>Aspergillaceae</taxon>
        <taxon>Aspergillus</taxon>
        <taxon>Aspergillus subgen. Circumdati</taxon>
    </lineage>
</organism>
<proteinExistence type="predicted"/>
<accession>A0A4S3J008</accession>
<dbReference type="VEuPathDB" id="FungiDB:EYZ11_013375"/>
<reference evidence="1 2" key="1">
    <citation type="submission" date="2019-03" db="EMBL/GenBank/DDBJ databases">
        <title>The genome sequence of a newly discovered highly antifungal drug resistant Aspergillus species, Aspergillus tanneri NIH 1004.</title>
        <authorList>
            <person name="Mounaud S."/>
            <person name="Singh I."/>
            <person name="Joardar V."/>
            <person name="Pakala S."/>
            <person name="Pakala S."/>
            <person name="Venepally P."/>
            <person name="Hoover J."/>
            <person name="Nierman W."/>
            <person name="Chung J."/>
            <person name="Losada L."/>
        </authorList>
    </citation>
    <scope>NUCLEOTIDE SEQUENCE [LARGE SCALE GENOMIC DNA]</scope>
    <source>
        <strain evidence="1 2">NIH1004</strain>
    </source>
</reference>
<name>A0A4S3J008_9EURO</name>
<keyword evidence="2" id="KW-1185">Reference proteome</keyword>
<dbReference type="Proteomes" id="UP000308092">
    <property type="component" value="Unassembled WGS sequence"/>
</dbReference>
<evidence type="ECO:0000313" key="1">
    <source>
        <dbReference type="EMBL" id="THC87178.1"/>
    </source>
</evidence>
<gene>
    <name evidence="1" type="ORF">EYZ11_013375</name>
</gene>
<comment type="caution">
    <text evidence="1">The sequence shown here is derived from an EMBL/GenBank/DDBJ whole genome shotgun (WGS) entry which is preliminary data.</text>
</comment>
<dbReference type="EMBL" id="SOSA01001410">
    <property type="protein sequence ID" value="THC87178.1"/>
    <property type="molecule type" value="Genomic_DNA"/>
</dbReference>
<dbReference type="AlphaFoldDB" id="A0A4S3J008"/>
<protein>
    <submittedName>
        <fullName evidence="1">Uncharacterized protein</fullName>
    </submittedName>
</protein>